<feature type="domain" description="Flavin reductase like" evidence="5">
    <location>
        <begin position="13"/>
        <end position="154"/>
    </location>
</feature>
<protein>
    <submittedName>
        <fullName evidence="7">Flavin reductase family protein</fullName>
        <ecNumber evidence="6">1.5.1.-</ecNumber>
    </submittedName>
</protein>
<dbReference type="KEGG" id="mwo:MWSIV6_0567"/>
<dbReference type="Proteomes" id="UP001369247">
    <property type="component" value="Unassembled WGS sequence"/>
</dbReference>
<accession>A0A9E7RU17</accession>
<dbReference type="RefSeq" id="WP_074358653.1">
    <property type="nucleotide sequence ID" value="NZ_CP104550.1"/>
</dbReference>
<evidence type="ECO:0000256" key="4">
    <source>
        <dbReference type="ARBA" id="ARBA00038054"/>
    </source>
</evidence>
<reference evidence="7" key="1">
    <citation type="submission" date="2022-09" db="EMBL/GenBank/DDBJ databases">
        <title>Characterization of three MwoI isoschizomers from sequenced genome and metagenomes.</title>
        <authorList>
            <person name="Fomenkov A."/>
            <person name="Xu S.Y."/>
            <person name="Roberts R.J."/>
        </authorList>
    </citation>
    <scope>NUCLEOTIDE SEQUENCE</scope>
    <source>
        <strain evidence="7">DSM 2970</strain>
    </source>
</reference>
<dbReference type="Gene3D" id="2.30.110.10">
    <property type="entry name" value="Electron Transport, Fmn-binding Protein, Chain A"/>
    <property type="match status" value="1"/>
</dbReference>
<gene>
    <name evidence="7" type="ORF">N5910_03010</name>
    <name evidence="6" type="ORF">U2150_08495</name>
</gene>
<dbReference type="EMBL" id="JAXUHJ010000014">
    <property type="protein sequence ID" value="MEJ8543526.1"/>
    <property type="molecule type" value="Genomic_DNA"/>
</dbReference>
<dbReference type="AlphaFoldDB" id="A0A9E7RU17"/>
<dbReference type="InterPro" id="IPR002563">
    <property type="entry name" value="Flavin_Rdtase-like_dom"/>
</dbReference>
<keyword evidence="6" id="KW-0560">Oxidoreductase</keyword>
<dbReference type="Pfam" id="PF01613">
    <property type="entry name" value="Flavin_Reduct"/>
    <property type="match status" value="1"/>
</dbReference>
<evidence type="ECO:0000256" key="1">
    <source>
        <dbReference type="ARBA" id="ARBA00001917"/>
    </source>
</evidence>
<dbReference type="EMBL" id="CP104550">
    <property type="protein sequence ID" value="UXH32275.1"/>
    <property type="molecule type" value="Genomic_DNA"/>
</dbReference>
<evidence type="ECO:0000256" key="2">
    <source>
        <dbReference type="ARBA" id="ARBA00022630"/>
    </source>
</evidence>
<dbReference type="Proteomes" id="UP001065373">
    <property type="component" value="Chromosome"/>
</dbReference>
<dbReference type="GeneID" id="75106188"/>
<dbReference type="SMART" id="SM00903">
    <property type="entry name" value="Flavin_Reduct"/>
    <property type="match status" value="1"/>
</dbReference>
<proteinExistence type="inferred from homology"/>
<comment type="cofactor">
    <cofactor evidence="1">
        <name>FMN</name>
        <dbReference type="ChEBI" id="CHEBI:58210"/>
    </cofactor>
</comment>
<evidence type="ECO:0000313" key="6">
    <source>
        <dbReference type="EMBL" id="MEJ8543526.1"/>
    </source>
</evidence>
<dbReference type="EC" id="1.5.1.-" evidence="6"/>
<dbReference type="PANTHER" id="PTHR33798">
    <property type="entry name" value="FLAVOPROTEIN OXYGENASE"/>
    <property type="match status" value="1"/>
</dbReference>
<dbReference type="PANTHER" id="PTHR33798:SF5">
    <property type="entry name" value="FLAVIN REDUCTASE LIKE DOMAIN-CONTAINING PROTEIN"/>
    <property type="match status" value="1"/>
</dbReference>
<dbReference type="GO" id="GO:0010181">
    <property type="term" value="F:FMN binding"/>
    <property type="evidence" value="ECO:0007669"/>
    <property type="project" value="InterPro"/>
</dbReference>
<organism evidence="7">
    <name type="scientific">Methanothermobacter wolfeii</name>
    <name type="common">Methanobacterium wolfei</name>
    <dbReference type="NCBI Taxonomy" id="145261"/>
    <lineage>
        <taxon>Archaea</taxon>
        <taxon>Methanobacteriati</taxon>
        <taxon>Methanobacteriota</taxon>
        <taxon>Methanomada group</taxon>
        <taxon>Methanobacteria</taxon>
        <taxon>Methanobacteriales</taxon>
        <taxon>Methanobacteriaceae</taxon>
        <taxon>Methanothermobacter</taxon>
    </lineage>
</organism>
<name>A0A9E7RU17_METWO</name>
<evidence type="ECO:0000313" key="8">
    <source>
        <dbReference type="Proteomes" id="UP001369247"/>
    </source>
</evidence>
<dbReference type="SUPFAM" id="SSF50475">
    <property type="entry name" value="FMN-binding split barrel"/>
    <property type="match status" value="1"/>
</dbReference>
<evidence type="ECO:0000313" key="7">
    <source>
        <dbReference type="EMBL" id="UXH32275.1"/>
    </source>
</evidence>
<dbReference type="GeneID" id="58978219"/>
<reference evidence="6 8" key="2">
    <citation type="submission" date="2023-12" db="EMBL/GenBank/DDBJ databases">
        <title>Phenotypic and Genomic Characterization of Methanothermobacter wolfeii Strain BSEL, a CO2-Capturing Archaeon with Minimal Nutrient Requirements.</title>
        <authorList>
            <person name="Ale Enriquez F."/>
            <person name="Ahring B.K."/>
        </authorList>
    </citation>
    <scope>NUCLEOTIDE SEQUENCE [LARGE SCALE GENOMIC DNA]</scope>
    <source>
        <strain evidence="6 8">BSEL-1</strain>
    </source>
</reference>
<keyword evidence="8" id="KW-1185">Reference proteome</keyword>
<evidence type="ECO:0000259" key="5">
    <source>
        <dbReference type="SMART" id="SM00903"/>
    </source>
</evidence>
<sequence>MDFEDFPVENAHRILTPRPTVIVTTVDEEGNINAAPFSFTMPVSINPPIVAFASAPGHHTAGNIEKTHEFVMNITPAAILDKMWITAESMPAGQNELEAAGLTWIPSEKVKPPRIVEAAGHLECELLRISEIGDHNLITGCVVSASVPSGCMKDGLLDVEAVKPVLHVGGKEFVIGDHVRRVD</sequence>
<evidence type="ECO:0000256" key="3">
    <source>
        <dbReference type="ARBA" id="ARBA00022643"/>
    </source>
</evidence>
<dbReference type="InterPro" id="IPR012349">
    <property type="entry name" value="Split_barrel_FMN-bd"/>
</dbReference>
<dbReference type="GO" id="GO:0016491">
    <property type="term" value="F:oxidoreductase activity"/>
    <property type="evidence" value="ECO:0007669"/>
    <property type="project" value="UniProtKB-KW"/>
</dbReference>
<comment type="similarity">
    <text evidence="4">Belongs to the flavoredoxin family.</text>
</comment>
<keyword evidence="2" id="KW-0285">Flavoprotein</keyword>
<keyword evidence="3" id="KW-0288">FMN</keyword>